<feature type="compositionally biased region" description="Low complexity" evidence="1">
    <location>
        <begin position="125"/>
        <end position="145"/>
    </location>
</feature>
<comment type="caution">
    <text evidence="3">The sequence shown here is derived from an EMBL/GenBank/DDBJ whole genome shotgun (WGS) entry which is preliminary data.</text>
</comment>
<dbReference type="Proteomes" id="UP000807306">
    <property type="component" value="Unassembled WGS sequence"/>
</dbReference>
<dbReference type="EMBL" id="MU157960">
    <property type="protein sequence ID" value="KAF9522123.1"/>
    <property type="molecule type" value="Genomic_DNA"/>
</dbReference>
<feature type="transmembrane region" description="Helical" evidence="2">
    <location>
        <begin position="157"/>
        <end position="179"/>
    </location>
</feature>
<keyword evidence="2" id="KW-0472">Membrane</keyword>
<evidence type="ECO:0000313" key="3">
    <source>
        <dbReference type="EMBL" id="KAF9522123.1"/>
    </source>
</evidence>
<proteinExistence type="predicted"/>
<evidence type="ECO:0000256" key="1">
    <source>
        <dbReference type="SAM" id="MobiDB-lite"/>
    </source>
</evidence>
<evidence type="ECO:0000256" key="2">
    <source>
        <dbReference type="SAM" id="Phobius"/>
    </source>
</evidence>
<keyword evidence="4" id="KW-1185">Reference proteome</keyword>
<keyword evidence="2" id="KW-0812">Transmembrane</keyword>
<dbReference type="AlphaFoldDB" id="A0A9P6JIG0"/>
<protein>
    <submittedName>
        <fullName evidence="3">Uncharacterized protein</fullName>
    </submittedName>
</protein>
<organism evidence="3 4">
    <name type="scientific">Crepidotus variabilis</name>
    <dbReference type="NCBI Taxonomy" id="179855"/>
    <lineage>
        <taxon>Eukaryota</taxon>
        <taxon>Fungi</taxon>
        <taxon>Dikarya</taxon>
        <taxon>Basidiomycota</taxon>
        <taxon>Agaricomycotina</taxon>
        <taxon>Agaricomycetes</taxon>
        <taxon>Agaricomycetidae</taxon>
        <taxon>Agaricales</taxon>
        <taxon>Agaricineae</taxon>
        <taxon>Crepidotaceae</taxon>
        <taxon>Crepidotus</taxon>
    </lineage>
</organism>
<reference evidence="3" key="1">
    <citation type="submission" date="2020-11" db="EMBL/GenBank/DDBJ databases">
        <authorList>
            <consortium name="DOE Joint Genome Institute"/>
            <person name="Ahrendt S."/>
            <person name="Riley R."/>
            <person name="Andreopoulos W."/>
            <person name="Labutti K."/>
            <person name="Pangilinan J."/>
            <person name="Ruiz-Duenas F.J."/>
            <person name="Barrasa J.M."/>
            <person name="Sanchez-Garcia M."/>
            <person name="Camarero S."/>
            <person name="Miyauchi S."/>
            <person name="Serrano A."/>
            <person name="Linde D."/>
            <person name="Babiker R."/>
            <person name="Drula E."/>
            <person name="Ayuso-Fernandez I."/>
            <person name="Pacheco R."/>
            <person name="Padilla G."/>
            <person name="Ferreira P."/>
            <person name="Barriuso J."/>
            <person name="Kellner H."/>
            <person name="Castanera R."/>
            <person name="Alfaro M."/>
            <person name="Ramirez L."/>
            <person name="Pisabarro A.G."/>
            <person name="Kuo A."/>
            <person name="Tritt A."/>
            <person name="Lipzen A."/>
            <person name="He G."/>
            <person name="Yan M."/>
            <person name="Ng V."/>
            <person name="Cullen D."/>
            <person name="Martin F."/>
            <person name="Rosso M.-N."/>
            <person name="Henrissat B."/>
            <person name="Hibbett D."/>
            <person name="Martinez A.T."/>
            <person name="Grigoriev I.V."/>
        </authorList>
    </citation>
    <scope>NUCLEOTIDE SEQUENCE</scope>
    <source>
        <strain evidence="3">CBS 506.95</strain>
    </source>
</reference>
<evidence type="ECO:0000313" key="4">
    <source>
        <dbReference type="Proteomes" id="UP000807306"/>
    </source>
</evidence>
<name>A0A9P6JIG0_9AGAR</name>
<accession>A0A9P6JIG0</accession>
<gene>
    <name evidence="3" type="ORF">CPB83DRAFT_140729</name>
</gene>
<keyword evidence="2" id="KW-1133">Transmembrane helix</keyword>
<feature type="region of interest" description="Disordered" evidence="1">
    <location>
        <begin position="124"/>
        <end position="145"/>
    </location>
</feature>
<sequence length="243" mass="26629">MTASSAQILANKTSSGDFKFQIIAPKNCGSLFSVKVQIEDTEIQPMSEINARRRNSDEKTTSVGTYKCHGTDDLQTYKITLLPKIRDLPIFVYQLQFAGEEESSVYPTTSSEVSTITVAQTEVFSSRTSTPSPSSSSGLAGNTSSTLHTVAHSSRTLAIGLGTSLPLLLIAILVCFFLYRKSRRKIEFNPSDMAVVPSTQAPSHPRNKTDTYSSLDLFSLHSLNRGANSRHPSVLKVQEILHR</sequence>